<dbReference type="Pfam" id="PF02826">
    <property type="entry name" value="2-Hacid_dh_C"/>
    <property type="match status" value="1"/>
</dbReference>
<dbReference type="SUPFAM" id="SSF52283">
    <property type="entry name" value="Formate/glycerate dehydrogenase catalytic domain-like"/>
    <property type="match status" value="1"/>
</dbReference>
<dbReference type="Proteomes" id="UP000460257">
    <property type="component" value="Unassembled WGS sequence"/>
</dbReference>
<evidence type="ECO:0000256" key="2">
    <source>
        <dbReference type="ARBA" id="ARBA00023002"/>
    </source>
</evidence>
<dbReference type="GO" id="GO:0016618">
    <property type="term" value="F:hydroxypyruvate reductase [NAD(P)H] activity"/>
    <property type="evidence" value="ECO:0007669"/>
    <property type="project" value="TreeGrafter"/>
</dbReference>
<dbReference type="EMBL" id="VOGC01000002">
    <property type="protein sequence ID" value="MQN01010.1"/>
    <property type="molecule type" value="Genomic_DNA"/>
</dbReference>
<dbReference type="GO" id="GO:0005829">
    <property type="term" value="C:cytosol"/>
    <property type="evidence" value="ECO:0007669"/>
    <property type="project" value="TreeGrafter"/>
</dbReference>
<dbReference type="GO" id="GO:0003714">
    <property type="term" value="F:transcription corepressor activity"/>
    <property type="evidence" value="ECO:0007669"/>
    <property type="project" value="InterPro"/>
</dbReference>
<comment type="caution">
    <text evidence="6">The sequence shown here is derived from an EMBL/GenBank/DDBJ whole genome shotgun (WGS) entry which is preliminary data.</text>
</comment>
<dbReference type="InterPro" id="IPR050223">
    <property type="entry name" value="D-isomer_2-hydroxyacid_DH"/>
</dbReference>
<comment type="similarity">
    <text evidence="1 3">Belongs to the D-isomer specific 2-hydroxyacid dehydrogenase family.</text>
</comment>
<dbReference type="InterPro" id="IPR029753">
    <property type="entry name" value="D-isomer_DH_CS"/>
</dbReference>
<dbReference type="GO" id="GO:0051287">
    <property type="term" value="F:NAD binding"/>
    <property type="evidence" value="ECO:0007669"/>
    <property type="project" value="InterPro"/>
</dbReference>
<dbReference type="PANTHER" id="PTHR10996:SF283">
    <property type="entry name" value="GLYOXYLATE_HYDROXYPYRUVATE REDUCTASE B"/>
    <property type="match status" value="1"/>
</dbReference>
<dbReference type="SUPFAM" id="SSF51735">
    <property type="entry name" value="NAD(P)-binding Rossmann-fold domains"/>
    <property type="match status" value="1"/>
</dbReference>
<feature type="domain" description="D-isomer specific 2-hydroxyacid dehydrogenase NAD-binding" evidence="5">
    <location>
        <begin position="113"/>
        <end position="290"/>
    </location>
</feature>
<dbReference type="CDD" id="cd05299">
    <property type="entry name" value="CtBP_dh"/>
    <property type="match status" value="1"/>
</dbReference>
<dbReference type="GO" id="GO:0030267">
    <property type="term" value="F:glyoxylate reductase (NADPH) activity"/>
    <property type="evidence" value="ECO:0007669"/>
    <property type="project" value="TreeGrafter"/>
</dbReference>
<dbReference type="AlphaFoldDB" id="A0A6N7IYJ4"/>
<evidence type="ECO:0000256" key="3">
    <source>
        <dbReference type="RuleBase" id="RU003719"/>
    </source>
</evidence>
<dbReference type="Pfam" id="PF00389">
    <property type="entry name" value="2-Hacid_dh"/>
    <property type="match status" value="1"/>
</dbReference>
<dbReference type="InterPro" id="IPR036291">
    <property type="entry name" value="NAD(P)-bd_dom_sf"/>
</dbReference>
<dbReference type="InterPro" id="IPR043322">
    <property type="entry name" value="CtBP"/>
</dbReference>
<keyword evidence="2 3" id="KW-0560">Oxidoreductase</keyword>
<evidence type="ECO:0000313" key="7">
    <source>
        <dbReference type="Proteomes" id="UP000460257"/>
    </source>
</evidence>
<protein>
    <submittedName>
        <fullName evidence="6">C-terminal binding protein</fullName>
    </submittedName>
</protein>
<evidence type="ECO:0000256" key="1">
    <source>
        <dbReference type="ARBA" id="ARBA00005854"/>
    </source>
</evidence>
<evidence type="ECO:0000259" key="5">
    <source>
        <dbReference type="Pfam" id="PF02826"/>
    </source>
</evidence>
<evidence type="ECO:0000313" key="6">
    <source>
        <dbReference type="EMBL" id="MQN01010.1"/>
    </source>
</evidence>
<name>A0A6N7IYJ4_9FIRM</name>
<dbReference type="InterPro" id="IPR006140">
    <property type="entry name" value="D-isomer_DH_NAD-bd"/>
</dbReference>
<accession>A0A6N7IYJ4</accession>
<gene>
    <name evidence="6" type="ORF">FRC54_03325</name>
</gene>
<reference evidence="6" key="1">
    <citation type="journal article" date="2020" name="Appl. Environ. Microbiol.">
        <title>Medium-Chain Fatty Acid Synthesis by 'Candidatus Weimeria bifida' gen. nov., sp. nov., and 'Candidatus Pseudoramibacter fermentans' sp. nov.</title>
        <authorList>
            <person name="Scarborough M.J."/>
            <person name="Myers K.S."/>
            <person name="Donohue T.J."/>
            <person name="Noguera D.R."/>
        </authorList>
    </citation>
    <scope>NUCLEOTIDE SEQUENCE</scope>
    <source>
        <strain evidence="6">LCO1.1</strain>
    </source>
</reference>
<dbReference type="PROSITE" id="PS00671">
    <property type="entry name" value="D_2_HYDROXYACID_DH_3"/>
    <property type="match status" value="1"/>
</dbReference>
<dbReference type="InterPro" id="IPR006139">
    <property type="entry name" value="D-isomer_2_OHA_DH_cat_dom"/>
</dbReference>
<organism evidence="6 7">
    <name type="scientific">Candidatus Weimeria bifida</name>
    <dbReference type="NCBI Taxonomy" id="2599074"/>
    <lineage>
        <taxon>Bacteria</taxon>
        <taxon>Bacillati</taxon>
        <taxon>Bacillota</taxon>
        <taxon>Clostridia</taxon>
        <taxon>Lachnospirales</taxon>
        <taxon>Lachnospiraceae</taxon>
        <taxon>Candidatus Weimeria</taxon>
    </lineage>
</organism>
<dbReference type="PANTHER" id="PTHR10996">
    <property type="entry name" value="2-HYDROXYACID DEHYDROGENASE-RELATED"/>
    <property type="match status" value="1"/>
</dbReference>
<proteinExistence type="inferred from homology"/>
<feature type="domain" description="D-isomer specific 2-hydroxyacid dehydrogenase catalytic" evidence="4">
    <location>
        <begin position="26"/>
        <end position="314"/>
    </location>
</feature>
<sequence>MSKVLYFNIADNLDYENKKLSEWGIDDVELIEIKDKDYKKSFGEYLRDTGADGVVVEYDQVTREVIEMCPNLKIVSLQSIGYNNIDVDAATEHKICVCNIPGFCAPEVALHTVAMTLDLARKITFYDRSVQNGEWEPLYGYTLHRLTGKVFGMVFFGTIPKLVAPMIKAIGMDVLVYAPTKTKEYLAEFGCKKAETLDELLEKSDFVSLHCPLIEGVTYHLMDDAAFDKMKPTAFLINTSRGSVVDEAALVRALKQKKIQAAAIDVIEDEMNETSDLFGLDNCILTPHAAFISEDSFYEGRERALKNLVDRLSAKRDGRPESIVNPEVLE</sequence>
<dbReference type="Gene3D" id="3.40.50.720">
    <property type="entry name" value="NAD(P)-binding Rossmann-like Domain"/>
    <property type="match status" value="2"/>
</dbReference>
<evidence type="ECO:0000259" key="4">
    <source>
        <dbReference type="Pfam" id="PF00389"/>
    </source>
</evidence>
<keyword evidence="7" id="KW-1185">Reference proteome</keyword>